<organism evidence="2 3">
    <name type="scientific">Veillonella rogosae</name>
    <dbReference type="NCBI Taxonomy" id="423477"/>
    <lineage>
        <taxon>Bacteria</taxon>
        <taxon>Bacillati</taxon>
        <taxon>Bacillota</taxon>
        <taxon>Negativicutes</taxon>
        <taxon>Veillonellales</taxon>
        <taxon>Veillonellaceae</taxon>
        <taxon>Veillonella</taxon>
    </lineage>
</organism>
<name>A0AA46X5E9_9FIRM</name>
<dbReference type="SUPFAM" id="SSF52540">
    <property type="entry name" value="P-loop containing nucleoside triphosphate hydrolases"/>
    <property type="match status" value="1"/>
</dbReference>
<protein>
    <submittedName>
        <fullName evidence="2">AAA family ATPase</fullName>
    </submittedName>
</protein>
<feature type="domain" description="Protein CR006 P-loop" evidence="1">
    <location>
        <begin position="330"/>
        <end position="536"/>
    </location>
</feature>
<gene>
    <name evidence="2" type="ORF">OKW85_01030</name>
</gene>
<sequence length="708" mass="82519">MYTIKISSCNNIKDGTIEIEKGKLNIKYGINGTGKTTIAKSIYFHDSNDELQNLKSFFSDALPRVEITPELKTVLVFNEDFVNQFVFLEEDIIQNSFEVFLKTPKYDEQKEKLDKRLETLHQIFMDNQEITKLKSLLQSIFSKFTLTEKGGIKKSGVYKSLLSKQNLYNIPAELDGYKPFISNTDINIAWIEWKNKGDDYDISGCCPYCTEKINRDDHNKRKAVFQNTYKKSDSKNLKDILDLFLELKNFIKEDKYKELISYIKSDTDEQLIECIVGKLICEIRLIISRLDTIESFGRKRRFLADISELESYVKGMRLPGEFDIFGGAQIESIIANINDKVSELLKEIKVLKSELGTLKSIMNATIKASQKDINEFLNTAGINYELQINVNEYDENQSKTILKQCYSGDKTEVKNVRNHLSWGEKNAFSLVLFMYYAYTQNPDLIILDDPISSFDSNKKYAIMHRLFKNIGRREVSFENKTVLLLTHDFEPITDFLVVGKLDEHKATASYIWNENKVVQEQIIDINNDIKLITDSYIDLSTDPSLNIVSRIAFLRKLCEVNACKEDWGYSYEILSCLIHGSELRKKVGNRLYETIPQNEIDKGINHIRIYIPDFEFEFLKNNVYSISHLKKLYLDERNSYFKIQIFRAMRELEKTNEIEISKLDSAWYKFIDGSYHIENDLLHFLDLKKFNIVPEYILDKVNSIMDRL</sequence>
<dbReference type="AlphaFoldDB" id="A0AA46X5E9"/>
<evidence type="ECO:0000259" key="1">
    <source>
        <dbReference type="Pfam" id="PF13166"/>
    </source>
</evidence>
<reference evidence="2" key="1">
    <citation type="submission" date="2022-11" db="EMBL/GenBank/DDBJ databases">
        <title>Complete genome sequence of Veillonella rogosae KCOM 3468 isolated from human Subgingival dental plaque of Chronic peridontitis Lesion.</title>
        <authorList>
            <person name="Park S.-N."/>
            <person name="Lim Y.K."/>
            <person name="Kook J.-K."/>
        </authorList>
    </citation>
    <scope>NUCLEOTIDE SEQUENCE</scope>
    <source>
        <strain evidence="2">KCOM 3468</strain>
    </source>
</reference>
<dbReference type="KEGG" id="vrg:OKW85_01030"/>
<dbReference type="InterPro" id="IPR027417">
    <property type="entry name" value="P-loop_NTPase"/>
</dbReference>
<evidence type="ECO:0000313" key="3">
    <source>
        <dbReference type="Proteomes" id="UP001164244"/>
    </source>
</evidence>
<dbReference type="InterPro" id="IPR026866">
    <property type="entry name" value="CR006_AAA"/>
</dbReference>
<dbReference type="RefSeq" id="WP_265138378.1">
    <property type="nucleotide sequence ID" value="NZ_CP110418.1"/>
</dbReference>
<proteinExistence type="predicted"/>
<dbReference type="EMBL" id="CP110418">
    <property type="protein sequence ID" value="UZG51221.1"/>
    <property type="molecule type" value="Genomic_DNA"/>
</dbReference>
<dbReference type="Pfam" id="PF13166">
    <property type="entry name" value="AAA_13"/>
    <property type="match status" value="1"/>
</dbReference>
<accession>A0AA46X5E9</accession>
<dbReference type="Proteomes" id="UP001164244">
    <property type="component" value="Chromosome"/>
</dbReference>
<evidence type="ECO:0000313" key="2">
    <source>
        <dbReference type="EMBL" id="UZG51221.1"/>
    </source>
</evidence>
<dbReference type="Gene3D" id="3.40.50.300">
    <property type="entry name" value="P-loop containing nucleotide triphosphate hydrolases"/>
    <property type="match status" value="1"/>
</dbReference>